<protein>
    <submittedName>
        <fullName evidence="2">Uncharacterized protein</fullName>
    </submittedName>
</protein>
<dbReference type="SUPFAM" id="SSF48452">
    <property type="entry name" value="TPR-like"/>
    <property type="match status" value="1"/>
</dbReference>
<gene>
    <name evidence="2" type="ORF">S01H4_17832</name>
</gene>
<evidence type="ECO:0000256" key="1">
    <source>
        <dbReference type="SAM" id="Phobius"/>
    </source>
</evidence>
<comment type="caution">
    <text evidence="2">The sequence shown here is derived from an EMBL/GenBank/DDBJ whole genome shotgun (WGS) entry which is preliminary data.</text>
</comment>
<dbReference type="InterPro" id="IPR052943">
    <property type="entry name" value="TMTC_O-mannosyl-trnsfr"/>
</dbReference>
<dbReference type="PROSITE" id="PS50005">
    <property type="entry name" value="TPR"/>
    <property type="match status" value="3"/>
</dbReference>
<feature type="non-terminal residue" evidence="2">
    <location>
        <position position="321"/>
    </location>
</feature>
<keyword evidence="1" id="KW-0472">Membrane</keyword>
<dbReference type="PANTHER" id="PTHR44809:SF1">
    <property type="entry name" value="PROTEIN O-MANNOSYL-TRANSFERASE TMTC1"/>
    <property type="match status" value="1"/>
</dbReference>
<feature type="transmembrane region" description="Helical" evidence="1">
    <location>
        <begin position="109"/>
        <end position="127"/>
    </location>
</feature>
<dbReference type="Pfam" id="PF13414">
    <property type="entry name" value="TPR_11"/>
    <property type="match status" value="2"/>
</dbReference>
<keyword evidence="1" id="KW-0812">Transmembrane</keyword>
<accession>X0ZX29</accession>
<dbReference type="PANTHER" id="PTHR44809">
    <property type="match status" value="1"/>
</dbReference>
<feature type="transmembrane region" description="Helical" evidence="1">
    <location>
        <begin position="133"/>
        <end position="150"/>
    </location>
</feature>
<proteinExistence type="predicted"/>
<reference evidence="2" key="1">
    <citation type="journal article" date="2014" name="Front. Microbiol.">
        <title>High frequency of phylogenetically diverse reductive dehalogenase-homologous genes in deep subseafloor sedimentary metagenomes.</title>
        <authorList>
            <person name="Kawai M."/>
            <person name="Futagami T."/>
            <person name="Toyoda A."/>
            <person name="Takaki Y."/>
            <person name="Nishi S."/>
            <person name="Hori S."/>
            <person name="Arai W."/>
            <person name="Tsubouchi T."/>
            <person name="Morono Y."/>
            <person name="Uchiyama I."/>
            <person name="Ito T."/>
            <person name="Fujiyama A."/>
            <person name="Inagaki F."/>
            <person name="Takami H."/>
        </authorList>
    </citation>
    <scope>NUCLEOTIDE SEQUENCE</scope>
    <source>
        <strain evidence="2">Expedition CK06-06</strain>
    </source>
</reference>
<feature type="transmembrane region" description="Helical" evidence="1">
    <location>
        <begin position="77"/>
        <end position="97"/>
    </location>
</feature>
<name>X0ZX29_9ZZZZ</name>
<dbReference type="PROSITE" id="PS50293">
    <property type="entry name" value="TPR_REGION"/>
    <property type="match status" value="3"/>
</dbReference>
<keyword evidence="1" id="KW-1133">Transmembrane helix</keyword>
<evidence type="ECO:0000313" key="2">
    <source>
        <dbReference type="EMBL" id="GAG65013.1"/>
    </source>
</evidence>
<dbReference type="Gene3D" id="1.25.40.10">
    <property type="entry name" value="Tetratricopeptide repeat domain"/>
    <property type="match status" value="3"/>
</dbReference>
<sequence length="321" mass="35550">MEGMEGKERGHKSAAVECSGHSFENQKSANAVVSLDGMSVTTRFANALVSYVKYMGKMVWPRNLAVLYPHPGDSLPLWQILGAGLLLTAISVLVIWAARRHHRYPAVGWLWYLGTLVPVIGLVQVGLQPMADRFTYVPLIGLFIVIAWGVPDLMKRYGHRQTLLGVGSMAVILGLSISSWFQVRYWKNSITLYEHAIQVTTNSYLPHLNLGVALFDLGKIDEAISHYQEVLRIKPNNAEAHNNLGVAMVELGKIEAAVDHYLRAIQLEPQYAEAHNNLGNALAEQGKLNEAITHYSQALRIKPTYAKAHNNLGVALARQGR</sequence>
<dbReference type="AlphaFoldDB" id="X0ZX29"/>
<organism evidence="2">
    <name type="scientific">marine sediment metagenome</name>
    <dbReference type="NCBI Taxonomy" id="412755"/>
    <lineage>
        <taxon>unclassified sequences</taxon>
        <taxon>metagenomes</taxon>
        <taxon>ecological metagenomes</taxon>
    </lineage>
</organism>
<dbReference type="InterPro" id="IPR019734">
    <property type="entry name" value="TPR_rpt"/>
</dbReference>
<dbReference type="EMBL" id="BART01007874">
    <property type="protein sequence ID" value="GAG65013.1"/>
    <property type="molecule type" value="Genomic_DNA"/>
</dbReference>
<feature type="transmembrane region" description="Helical" evidence="1">
    <location>
        <begin position="162"/>
        <end position="181"/>
    </location>
</feature>
<dbReference type="SMART" id="SM00028">
    <property type="entry name" value="TPR"/>
    <property type="match status" value="3"/>
</dbReference>
<dbReference type="InterPro" id="IPR011990">
    <property type="entry name" value="TPR-like_helical_dom_sf"/>
</dbReference>